<feature type="compositionally biased region" description="Low complexity" evidence="7">
    <location>
        <begin position="527"/>
        <end position="538"/>
    </location>
</feature>
<feature type="domain" description="PCI" evidence="8">
    <location>
        <begin position="337"/>
        <end position="521"/>
    </location>
</feature>
<dbReference type="GO" id="GO:0003729">
    <property type="term" value="F:mRNA binding"/>
    <property type="evidence" value="ECO:0007669"/>
    <property type="project" value="TreeGrafter"/>
</dbReference>
<feature type="region of interest" description="Disordered" evidence="7">
    <location>
        <begin position="830"/>
        <end position="1048"/>
    </location>
</feature>
<dbReference type="FunFam" id="4.10.860.10:FF:000001">
    <property type="entry name" value="Eukaryotic translation initiation factor 3 subunit A"/>
    <property type="match status" value="1"/>
</dbReference>
<dbReference type="Pfam" id="PF01399">
    <property type="entry name" value="PCI"/>
    <property type="match status" value="1"/>
</dbReference>
<dbReference type="Pfam" id="PF22591">
    <property type="entry name" value="eIF3a_PCI_TPR-like"/>
    <property type="match status" value="1"/>
</dbReference>
<evidence type="ECO:0000256" key="1">
    <source>
        <dbReference type="ARBA" id="ARBA00004496"/>
    </source>
</evidence>
<dbReference type="PANTHER" id="PTHR14005:SF0">
    <property type="entry name" value="EUKARYOTIC TRANSLATION INITIATION FACTOR 3 SUBUNIT A"/>
    <property type="match status" value="1"/>
</dbReference>
<evidence type="ECO:0000256" key="7">
    <source>
        <dbReference type="SAM" id="MobiDB-lite"/>
    </source>
</evidence>
<keyword evidence="6" id="KW-0175">Coiled coil</keyword>
<dbReference type="PANTHER" id="PTHR14005">
    <property type="entry name" value="EUKARYOTIC TRANSLATION INITIATION FACTOR 3, THETA SUBUNIT"/>
    <property type="match status" value="1"/>
</dbReference>
<dbReference type="InterPro" id="IPR054711">
    <property type="entry name" value="eIF3a_PCI_TPR-like"/>
</dbReference>
<protein>
    <submittedName>
        <fullName evidence="9">Translation initiation factor 3 subunit A</fullName>
    </submittedName>
</protein>
<keyword evidence="5" id="KW-0648">Protein biosynthesis</keyword>
<dbReference type="SMART" id="SM00088">
    <property type="entry name" value="PINT"/>
    <property type="match status" value="1"/>
</dbReference>
<sequence>PPPPHQKPENVLKRAHELIGVNQAPAALTLLHEHITNKRSRNVPIASLEPVMLLLVELSVEQKKGKLAKDALYQYKNISQNTNIATIELVLKKFIELAVEKVTAAQQKADEVQSSIEATATSNIEDLEATETPESILLATVSGEQSRDRTDRAIVTPWLKFLWEAYRTVLDILRNNARLEILYQSTAMQAFDFCLKYTRKTEFRRLCELLRNHVQTAAKYSSQMHAINLSDPDTLQRHLETRFQQLNVAVELELWQEAFRSVEDIHTLLNLSKRPPKNIMMGNYYEKLTRIFLVGENYLFHAAAWSRYYTLLRQSATMVASGQSKKSDNPPVSDADLQKAASFVLLSALAIPVISTSRSRGAMVDFDEARKNKNSRLTHLLGMNQAPTRARLFKDALSKSLLQRARPEIRDLYNILEVDFHPLSICKKISPILTKIGADSEMERYIQPLQQVILTRLFQQLSQVYETVDLSFVESLAQFPEPYQVTRSTIEKFIMNGNKKGDLSVRMDHATGVLSFDNDVFSSAKAGHAGSGSGSAESETGTVQRLQSTPSEIIRSQLTRLTRSLYTTCHYIDPEFNKARLAARSAALARAKAGAEEEHLETVGRKDIIQKRKEEASELQAKKEQENARQKRLREQALQEAEDRRLAAEQKEREEKRIKAEHDRVRKEELKKQIADLKINDKALDIDLEDLDNLDSNRIRAMKLAQLEREKNDVNERLRITGKRIDHLERAYRKEEVKKLNADYERQIEEDRAIYEKVKAKTLQDSEEKHKESVELKHRLSRLVPMYEEYRSSLYERRRDEFEKRRRDAERELEKQIALRKKEFRERKIREKREAEERERELREAEERAAREKEEQRVREEAKKAEMAKLKEQRDKERQEMLEKAALQQRREEEALARRKAEKLAASTPERGNTPEGRKPPIFGAGKWREASGRGSGEGPPPPVAMERTGSSDRPSGAPRLALSGNKPNWREREAAKAAGRGGASSDAPPRDAPPPRRYEPRGGAAIERGGSNRGDGERKASPAPRENLTPSGAADKWVPPQLRKRTN</sequence>
<dbReference type="GeneID" id="55968409"/>
<dbReference type="AlphaFoldDB" id="A0A9P5D044"/>
<dbReference type="GO" id="GO:0003743">
    <property type="term" value="F:translation initiation factor activity"/>
    <property type="evidence" value="ECO:0007669"/>
    <property type="project" value="UniProtKB-KW"/>
</dbReference>
<dbReference type="InterPro" id="IPR000717">
    <property type="entry name" value="PCI_dom"/>
</dbReference>
<evidence type="ECO:0000256" key="6">
    <source>
        <dbReference type="ARBA" id="ARBA00023054"/>
    </source>
</evidence>
<evidence type="ECO:0000256" key="4">
    <source>
        <dbReference type="ARBA" id="ARBA00022884"/>
    </source>
</evidence>
<dbReference type="GO" id="GO:0002188">
    <property type="term" value="P:translation reinitiation"/>
    <property type="evidence" value="ECO:0007669"/>
    <property type="project" value="TreeGrafter"/>
</dbReference>
<dbReference type="RefSeq" id="XP_035319869.1">
    <property type="nucleotide sequence ID" value="XM_035464159.1"/>
</dbReference>
<organism evidence="9 10">
    <name type="scientific">Geosmithia morbida</name>
    <dbReference type="NCBI Taxonomy" id="1094350"/>
    <lineage>
        <taxon>Eukaryota</taxon>
        <taxon>Fungi</taxon>
        <taxon>Dikarya</taxon>
        <taxon>Ascomycota</taxon>
        <taxon>Pezizomycotina</taxon>
        <taxon>Sordariomycetes</taxon>
        <taxon>Hypocreomycetidae</taxon>
        <taxon>Hypocreales</taxon>
        <taxon>Bionectriaceae</taxon>
        <taxon>Geosmithia</taxon>
    </lineage>
</organism>
<feature type="region of interest" description="Disordered" evidence="7">
    <location>
        <begin position="639"/>
        <end position="660"/>
    </location>
</feature>
<dbReference type="FunFam" id="1.25.40.860:FF:000003">
    <property type="entry name" value="Eukaryotic translation initiation factor 3 subunit A"/>
    <property type="match status" value="1"/>
</dbReference>
<keyword evidence="3 9" id="KW-0396">Initiation factor</keyword>
<dbReference type="HAMAP" id="MF_03000">
    <property type="entry name" value="eIF3a"/>
    <property type="match status" value="1"/>
</dbReference>
<feature type="compositionally biased region" description="Basic and acidic residues" evidence="7">
    <location>
        <begin position="830"/>
        <end position="903"/>
    </location>
</feature>
<dbReference type="GO" id="GO:0043614">
    <property type="term" value="C:multi-eIF complex"/>
    <property type="evidence" value="ECO:0007669"/>
    <property type="project" value="TreeGrafter"/>
</dbReference>
<keyword evidence="2" id="KW-0963">Cytoplasm</keyword>
<dbReference type="PROSITE" id="PS50250">
    <property type="entry name" value="PCI"/>
    <property type="match status" value="1"/>
</dbReference>
<dbReference type="GO" id="GO:0001732">
    <property type="term" value="P:formation of cytoplasmic translation initiation complex"/>
    <property type="evidence" value="ECO:0007669"/>
    <property type="project" value="TreeGrafter"/>
</dbReference>
<dbReference type="EMBL" id="JAANYQ010000013">
    <property type="protein sequence ID" value="KAF4121217.1"/>
    <property type="molecule type" value="Genomic_DNA"/>
</dbReference>
<feature type="region of interest" description="Disordered" evidence="7">
    <location>
        <begin position="614"/>
        <end position="633"/>
    </location>
</feature>
<feature type="non-terminal residue" evidence="9">
    <location>
        <position position="1"/>
    </location>
</feature>
<evidence type="ECO:0000256" key="2">
    <source>
        <dbReference type="ARBA" id="ARBA00022490"/>
    </source>
</evidence>
<evidence type="ECO:0000256" key="3">
    <source>
        <dbReference type="ARBA" id="ARBA00022540"/>
    </source>
</evidence>
<dbReference type="GO" id="GO:0071541">
    <property type="term" value="C:eukaryotic translation initiation factor 3 complex, eIF3m"/>
    <property type="evidence" value="ECO:0007669"/>
    <property type="project" value="TreeGrafter"/>
</dbReference>
<evidence type="ECO:0000259" key="8">
    <source>
        <dbReference type="PROSITE" id="PS50250"/>
    </source>
</evidence>
<dbReference type="OrthoDB" id="18884at2759"/>
<dbReference type="Gene3D" id="4.10.860.10">
    <property type="entry name" value="UVR domain"/>
    <property type="match status" value="1"/>
</dbReference>
<keyword evidence="4" id="KW-0694">RNA-binding</keyword>
<reference evidence="9" key="1">
    <citation type="submission" date="2020-03" db="EMBL/GenBank/DDBJ databases">
        <title>Site-based positive gene gene selection in Geosmithia morbida across the United States reveals a broad range of putative effectors and factors for local host and environmental adapation.</title>
        <authorList>
            <person name="Onufrak A."/>
            <person name="Murdoch R.W."/>
            <person name="Gazis R."/>
            <person name="Huff M."/>
            <person name="Staton M."/>
            <person name="Klingeman W."/>
            <person name="Hadziabdic D."/>
        </authorList>
    </citation>
    <scope>NUCLEOTIDE SEQUENCE</scope>
    <source>
        <strain evidence="9">1262</strain>
    </source>
</reference>
<comment type="caution">
    <text evidence="9">The sequence shown here is derived from an EMBL/GenBank/DDBJ whole genome shotgun (WGS) entry which is preliminary data.</text>
</comment>
<accession>A0A9P5D044</accession>
<comment type="subcellular location">
    <subcellularLocation>
        <location evidence="1">Cytoplasm</location>
    </subcellularLocation>
</comment>
<name>A0A9P5D044_9HYPO</name>
<keyword evidence="10" id="KW-1185">Reference proteome</keyword>
<dbReference type="GO" id="GO:0071540">
    <property type="term" value="C:eukaryotic translation initiation factor 3 complex, eIF3e"/>
    <property type="evidence" value="ECO:0007669"/>
    <property type="project" value="TreeGrafter"/>
</dbReference>
<evidence type="ECO:0000313" key="10">
    <source>
        <dbReference type="Proteomes" id="UP000749293"/>
    </source>
</evidence>
<evidence type="ECO:0000256" key="5">
    <source>
        <dbReference type="ARBA" id="ARBA00022917"/>
    </source>
</evidence>
<evidence type="ECO:0000313" key="9">
    <source>
        <dbReference type="EMBL" id="KAF4121217.1"/>
    </source>
</evidence>
<proteinExistence type="inferred from homology"/>
<dbReference type="InterPro" id="IPR027512">
    <property type="entry name" value="EIF3A"/>
</dbReference>
<dbReference type="Proteomes" id="UP000749293">
    <property type="component" value="Unassembled WGS sequence"/>
</dbReference>
<feature type="region of interest" description="Disordered" evidence="7">
    <location>
        <begin position="527"/>
        <end position="547"/>
    </location>
</feature>
<dbReference type="Gene3D" id="1.25.40.860">
    <property type="match status" value="2"/>
</dbReference>
<gene>
    <name evidence="9" type="ORF">GMORB2_2179</name>
</gene>